<dbReference type="SUPFAM" id="SSF56349">
    <property type="entry name" value="DNA breaking-rejoining enzymes"/>
    <property type="match status" value="1"/>
</dbReference>
<accession>A0AAE0FS78</accession>
<proteinExistence type="predicted"/>
<organism evidence="3 4">
    <name type="scientific">Cymbomonas tetramitiformis</name>
    <dbReference type="NCBI Taxonomy" id="36881"/>
    <lineage>
        <taxon>Eukaryota</taxon>
        <taxon>Viridiplantae</taxon>
        <taxon>Chlorophyta</taxon>
        <taxon>Pyramimonadophyceae</taxon>
        <taxon>Pyramimonadales</taxon>
        <taxon>Pyramimonadaceae</taxon>
        <taxon>Cymbomonas</taxon>
    </lineage>
</organism>
<dbReference type="Gene3D" id="3.30.70.270">
    <property type="match status" value="1"/>
</dbReference>
<comment type="caution">
    <text evidence="3">The sequence shown here is derived from an EMBL/GenBank/DDBJ whole genome shotgun (WGS) entry which is preliminary data.</text>
</comment>
<feature type="region of interest" description="Disordered" evidence="2">
    <location>
        <begin position="1126"/>
        <end position="1177"/>
    </location>
</feature>
<feature type="compositionally biased region" description="Basic and acidic residues" evidence="2">
    <location>
        <begin position="1155"/>
        <end position="1177"/>
    </location>
</feature>
<keyword evidence="4" id="KW-1185">Reference proteome</keyword>
<dbReference type="InterPro" id="IPR043128">
    <property type="entry name" value="Rev_trsase/Diguanyl_cyclase"/>
</dbReference>
<evidence type="ECO:0000313" key="4">
    <source>
        <dbReference type="Proteomes" id="UP001190700"/>
    </source>
</evidence>
<dbReference type="PANTHER" id="PTHR34605">
    <property type="entry name" value="PHAGE_INTEGRASE DOMAIN-CONTAINING PROTEIN"/>
    <property type="match status" value="1"/>
</dbReference>
<evidence type="ECO:0000256" key="2">
    <source>
        <dbReference type="SAM" id="MobiDB-lite"/>
    </source>
</evidence>
<gene>
    <name evidence="3" type="ORF">CYMTET_26377</name>
</gene>
<dbReference type="InterPro" id="IPR052925">
    <property type="entry name" value="Phage_Integrase-like_Recomb"/>
</dbReference>
<protein>
    <submittedName>
        <fullName evidence="3">Uncharacterized protein</fullName>
    </submittedName>
</protein>
<sequence length="1177" mass="130066">MWTATPALVRLGLLEETTSGGRPVFAGARDWPLPAGVWSSVRTTAKKRLTAARKWGSKMLASIPAAAAPLWGLRASLLRRGFSGRRPSCRSGAASYISGAFLSDRPGEFAGEEGGLVLRVYPAVSLDAQERKLVLGKDGRVSWTASNTSSRYTTLLEWERGFCTMMRKVQSDMQHRLMLYFKEWFAAKAGEYGATVMIKFYDYLILRMEEDGSITFNITCYTELCADYSREQGLRPQGSRHGGNSWVSPSKGSKGRGSKGKGGQQTDQPAAQRDASANEEQGDRDDGMGTPRRGLRRRGEAIAAGGARGRGGRVSSTVTREVEDIEDGDAEEDVMSMAGALEFEAVENDKDGAGEGAPDTAWWEHLTPTDSVPMWGALGAPAPQEPRAGWSPEPGVFDVAPVPVSDSEPDKWCVQEGQEVGAAVPLLTERAHLVAAVFADWHDVQFLVRGVACGVGWPSRQVEGGTPFRVPNYVGQEHMEAMAAEIEKESKARHIFPAGDRMPWGISALGMVEKVCNGKVKYHPVWDYSRPRDTGVNARIDLEKDKFSTMKDAYALRRPRYLDDFFMVSDTEEAAEEHMMLLVEKVSFLGFRVNSAKCEGLSREMEFWGVLLASGGPRCTAAISKDRVKFVVATAKALREKAARAPVRRKEVERLWGLLAFCSQVVWGLPLYFHRGFSLLAASSGRAKIKVTPPVLEYLDTIEGVIRRYNGRAVVLYREDVKEDFWATDASGTLGMGEVMDTHFFLHSWEDDRDDWMLSPADSEFGPFTLDACVAPSRANSFCAVSWSREEDARVQAFDGHQAWGNLPFSAMHDIVLNFLRCKKRQQMGTTATSLVPVWGQDRGRAPDPTWELVSSLPRVFKVVRRWRRGTHLFTAPALKGDEVLRALQREQKRYEEDALAQSTKGSYSTGARAFVTFCISFACLGLADMSLSAAILVGFFGMFRKDNLTVGKEDAYNTRAALVRDDVLFVDDGEAVWIRVHYSKTIQCGERCHWVPLRRVPRSVLCPVPALGWLIMATADRDGDAPLLVTQKLVGRKVQVVPLTHAGLVKGIKRLAEAVGPQPEMFAGHSLRRGGAITAQLLEVQSVYIKAQGDWRSDCYERYCEMNREQRLILPRAMAEATAALNPDKAVPLTESEESRGTSPRRAVPLTESEESKGTRPEEGSAAHGEQRVQGD</sequence>
<dbReference type="PANTHER" id="PTHR34605:SF5">
    <property type="entry name" value="INTEGRASE_RECOMBINASE XERD HOMOLOG"/>
    <property type="match status" value="1"/>
</dbReference>
<dbReference type="Proteomes" id="UP001190700">
    <property type="component" value="Unassembled WGS sequence"/>
</dbReference>
<feature type="region of interest" description="Disordered" evidence="2">
    <location>
        <begin position="234"/>
        <end position="320"/>
    </location>
</feature>
<evidence type="ECO:0000313" key="3">
    <source>
        <dbReference type="EMBL" id="KAK3264909.1"/>
    </source>
</evidence>
<dbReference type="InterPro" id="IPR013762">
    <property type="entry name" value="Integrase-like_cat_sf"/>
</dbReference>
<dbReference type="GO" id="GO:0015074">
    <property type="term" value="P:DNA integration"/>
    <property type="evidence" value="ECO:0007669"/>
    <property type="project" value="InterPro"/>
</dbReference>
<reference evidence="3 4" key="1">
    <citation type="journal article" date="2015" name="Genome Biol. Evol.">
        <title>Comparative Genomics of a Bacterivorous Green Alga Reveals Evolutionary Causalities and Consequences of Phago-Mixotrophic Mode of Nutrition.</title>
        <authorList>
            <person name="Burns J.A."/>
            <person name="Paasch A."/>
            <person name="Narechania A."/>
            <person name="Kim E."/>
        </authorList>
    </citation>
    <scope>NUCLEOTIDE SEQUENCE [LARGE SCALE GENOMIC DNA]</scope>
    <source>
        <strain evidence="3 4">PLY_AMNH</strain>
    </source>
</reference>
<dbReference type="GO" id="GO:0003677">
    <property type="term" value="F:DNA binding"/>
    <property type="evidence" value="ECO:0007669"/>
    <property type="project" value="InterPro"/>
</dbReference>
<dbReference type="EMBL" id="LGRX02014277">
    <property type="protein sequence ID" value="KAK3264909.1"/>
    <property type="molecule type" value="Genomic_DNA"/>
</dbReference>
<dbReference type="AlphaFoldDB" id="A0AAE0FS78"/>
<dbReference type="InterPro" id="IPR011010">
    <property type="entry name" value="DNA_brk_join_enz"/>
</dbReference>
<keyword evidence="1" id="KW-0233">DNA recombination</keyword>
<dbReference type="GO" id="GO:0006310">
    <property type="term" value="P:DNA recombination"/>
    <property type="evidence" value="ECO:0007669"/>
    <property type="project" value="UniProtKB-KW"/>
</dbReference>
<dbReference type="InterPro" id="IPR043502">
    <property type="entry name" value="DNA/RNA_pol_sf"/>
</dbReference>
<dbReference type="Gene3D" id="1.10.443.10">
    <property type="entry name" value="Intergrase catalytic core"/>
    <property type="match status" value="1"/>
</dbReference>
<evidence type="ECO:0000256" key="1">
    <source>
        <dbReference type="ARBA" id="ARBA00023172"/>
    </source>
</evidence>
<name>A0AAE0FS78_9CHLO</name>
<dbReference type="SUPFAM" id="SSF56672">
    <property type="entry name" value="DNA/RNA polymerases"/>
    <property type="match status" value="1"/>
</dbReference>